<comment type="caution">
    <text evidence="2">The sequence shown here is derived from an EMBL/GenBank/DDBJ whole genome shotgun (WGS) entry which is preliminary data.</text>
</comment>
<sequence>MLPKHIWNTPYYKLKWRYRWFMQPMVMLVKGLNWLVIKIVKMASK</sequence>
<dbReference type="AlphaFoldDB" id="A0A4V3GXL8"/>
<organism evidence="2 3">
    <name type="scientific">Orenia marismortui</name>
    <dbReference type="NCBI Taxonomy" id="46469"/>
    <lineage>
        <taxon>Bacteria</taxon>
        <taxon>Bacillati</taxon>
        <taxon>Bacillota</taxon>
        <taxon>Clostridia</taxon>
        <taxon>Halanaerobiales</taxon>
        <taxon>Halobacteroidaceae</taxon>
        <taxon>Orenia</taxon>
    </lineage>
</organism>
<name>A0A4V3GXL8_9FIRM</name>
<dbReference type="STRING" id="926561.GCA_000379025_03201"/>
<protein>
    <submittedName>
        <fullName evidence="2">Uncharacterized protein</fullName>
    </submittedName>
</protein>
<gene>
    <name evidence="2" type="ORF">C7959_13012</name>
</gene>
<dbReference type="EMBL" id="SOEG01000030">
    <property type="protein sequence ID" value="TDX48285.1"/>
    <property type="molecule type" value="Genomic_DNA"/>
</dbReference>
<proteinExistence type="predicted"/>
<keyword evidence="3" id="KW-1185">Reference proteome</keyword>
<feature type="transmembrane region" description="Helical" evidence="1">
    <location>
        <begin position="20"/>
        <end position="40"/>
    </location>
</feature>
<reference evidence="2 3" key="1">
    <citation type="submission" date="2019-03" db="EMBL/GenBank/DDBJ databases">
        <title>Subsurface microbial communities from deep shales in Ohio and West Virginia, USA.</title>
        <authorList>
            <person name="Wrighton K."/>
        </authorList>
    </citation>
    <scope>NUCLEOTIDE SEQUENCE [LARGE SCALE GENOMIC DNA]</scope>
    <source>
        <strain evidence="2 3">MSL 6dP</strain>
    </source>
</reference>
<evidence type="ECO:0000256" key="1">
    <source>
        <dbReference type="SAM" id="Phobius"/>
    </source>
</evidence>
<evidence type="ECO:0000313" key="3">
    <source>
        <dbReference type="Proteomes" id="UP000295832"/>
    </source>
</evidence>
<accession>A0A4V3GXL8</accession>
<keyword evidence="1" id="KW-0812">Transmembrane</keyword>
<dbReference type="RefSeq" id="WP_166667988.1">
    <property type="nucleotide sequence ID" value="NZ_SOEG01000030.1"/>
</dbReference>
<evidence type="ECO:0000313" key="2">
    <source>
        <dbReference type="EMBL" id="TDX48285.1"/>
    </source>
</evidence>
<dbReference type="Proteomes" id="UP000295832">
    <property type="component" value="Unassembled WGS sequence"/>
</dbReference>
<keyword evidence="1" id="KW-0472">Membrane</keyword>
<keyword evidence="1" id="KW-1133">Transmembrane helix</keyword>